<evidence type="ECO:0000259" key="11">
    <source>
        <dbReference type="PROSITE" id="PS52015"/>
    </source>
</evidence>
<keyword evidence="13" id="KW-1185">Reference proteome</keyword>
<accession>A0A553WGU3</accession>
<keyword evidence="3" id="KW-0813">Transport</keyword>
<protein>
    <submittedName>
        <fullName evidence="12">Energy transducer TonB</fullName>
    </submittedName>
</protein>
<dbReference type="PANTHER" id="PTHR33446">
    <property type="entry name" value="PROTEIN TONB-RELATED"/>
    <property type="match status" value="1"/>
</dbReference>
<comment type="similarity">
    <text evidence="2">Belongs to the TonB family.</text>
</comment>
<keyword evidence="6" id="KW-0812">Transmembrane</keyword>
<keyword evidence="8" id="KW-1133">Transmembrane helix</keyword>
<keyword evidence="4" id="KW-1003">Cell membrane</keyword>
<evidence type="ECO:0000256" key="6">
    <source>
        <dbReference type="ARBA" id="ARBA00022692"/>
    </source>
</evidence>
<dbReference type="GO" id="GO:0015031">
    <property type="term" value="P:protein transport"/>
    <property type="evidence" value="ECO:0007669"/>
    <property type="project" value="UniProtKB-KW"/>
</dbReference>
<evidence type="ECO:0000256" key="10">
    <source>
        <dbReference type="SAM" id="SignalP"/>
    </source>
</evidence>
<evidence type="ECO:0000256" key="3">
    <source>
        <dbReference type="ARBA" id="ARBA00022448"/>
    </source>
</evidence>
<dbReference type="NCBIfam" id="TIGR01352">
    <property type="entry name" value="tonB_Cterm"/>
    <property type="match status" value="1"/>
</dbReference>
<feature type="domain" description="TonB C-terminal" evidence="11">
    <location>
        <begin position="27"/>
        <end position="117"/>
    </location>
</feature>
<evidence type="ECO:0000256" key="5">
    <source>
        <dbReference type="ARBA" id="ARBA00022519"/>
    </source>
</evidence>
<evidence type="ECO:0000313" key="12">
    <source>
        <dbReference type="EMBL" id="TSB03915.1"/>
    </source>
</evidence>
<dbReference type="Proteomes" id="UP000320160">
    <property type="component" value="Unassembled WGS sequence"/>
</dbReference>
<gene>
    <name evidence="12" type="ORF">FOM92_00245</name>
</gene>
<evidence type="ECO:0000256" key="8">
    <source>
        <dbReference type="ARBA" id="ARBA00022989"/>
    </source>
</evidence>
<reference evidence="12 13" key="1">
    <citation type="submission" date="2019-07" db="EMBL/GenBank/DDBJ databases">
        <authorList>
            <person name="Park M."/>
        </authorList>
    </citation>
    <scope>NUCLEOTIDE SEQUENCE [LARGE SCALE GENOMIC DNA]</scope>
    <source>
        <strain evidence="12 13">KCTC32445</strain>
    </source>
</reference>
<evidence type="ECO:0000256" key="2">
    <source>
        <dbReference type="ARBA" id="ARBA00006555"/>
    </source>
</evidence>
<dbReference type="InterPro" id="IPR006260">
    <property type="entry name" value="TonB/TolA_C"/>
</dbReference>
<sequence>MAMKPILYTGICAAMLCAAPCSASSAEGSGVASSVEAITADYPVRALREGRQGTVIVQVTVAPDGRPKSCLVSSSSGHADLDRAACTSAMRAGGFPPISAQAGERHYLRKAEFRIEE</sequence>
<dbReference type="InterPro" id="IPR051045">
    <property type="entry name" value="TonB-dependent_transducer"/>
</dbReference>
<keyword evidence="7" id="KW-0653">Protein transport</keyword>
<dbReference type="GO" id="GO:0098797">
    <property type="term" value="C:plasma membrane protein complex"/>
    <property type="evidence" value="ECO:0007669"/>
    <property type="project" value="TreeGrafter"/>
</dbReference>
<dbReference type="RefSeq" id="WP_143774772.1">
    <property type="nucleotide sequence ID" value="NZ_VKKU01000001.1"/>
</dbReference>
<keyword evidence="10" id="KW-0732">Signal</keyword>
<dbReference type="GO" id="GO:0031992">
    <property type="term" value="F:energy transducer activity"/>
    <property type="evidence" value="ECO:0007669"/>
    <property type="project" value="TreeGrafter"/>
</dbReference>
<dbReference type="OrthoDB" id="7585155at2"/>
<evidence type="ECO:0000256" key="4">
    <source>
        <dbReference type="ARBA" id="ARBA00022475"/>
    </source>
</evidence>
<evidence type="ECO:0000313" key="13">
    <source>
        <dbReference type="Proteomes" id="UP000320160"/>
    </source>
</evidence>
<dbReference type="AlphaFoldDB" id="A0A553WGU3"/>
<organism evidence="12 13">
    <name type="scientific">Sphingorhabdus contaminans</name>
    <dbReference type="NCBI Taxonomy" id="1343899"/>
    <lineage>
        <taxon>Bacteria</taxon>
        <taxon>Pseudomonadati</taxon>
        <taxon>Pseudomonadota</taxon>
        <taxon>Alphaproteobacteria</taxon>
        <taxon>Sphingomonadales</taxon>
        <taxon>Sphingomonadaceae</taxon>
        <taxon>Sphingorhabdus</taxon>
    </lineage>
</organism>
<dbReference type="InterPro" id="IPR037682">
    <property type="entry name" value="TonB_C"/>
</dbReference>
<dbReference type="PANTHER" id="PTHR33446:SF2">
    <property type="entry name" value="PROTEIN TONB"/>
    <property type="match status" value="1"/>
</dbReference>
<evidence type="ECO:0000256" key="9">
    <source>
        <dbReference type="ARBA" id="ARBA00023136"/>
    </source>
</evidence>
<comment type="caution">
    <text evidence="12">The sequence shown here is derived from an EMBL/GenBank/DDBJ whole genome shotgun (WGS) entry which is preliminary data.</text>
</comment>
<keyword evidence="5" id="KW-0997">Cell inner membrane</keyword>
<dbReference type="GO" id="GO:0055085">
    <property type="term" value="P:transmembrane transport"/>
    <property type="evidence" value="ECO:0007669"/>
    <property type="project" value="InterPro"/>
</dbReference>
<keyword evidence="9" id="KW-0472">Membrane</keyword>
<dbReference type="SUPFAM" id="SSF74653">
    <property type="entry name" value="TolA/TonB C-terminal domain"/>
    <property type="match status" value="1"/>
</dbReference>
<evidence type="ECO:0000256" key="7">
    <source>
        <dbReference type="ARBA" id="ARBA00022927"/>
    </source>
</evidence>
<comment type="subcellular location">
    <subcellularLocation>
        <location evidence="1">Cell inner membrane</location>
        <topology evidence="1">Single-pass membrane protein</topology>
        <orientation evidence="1">Periplasmic side</orientation>
    </subcellularLocation>
</comment>
<dbReference type="Gene3D" id="3.30.1150.10">
    <property type="match status" value="1"/>
</dbReference>
<proteinExistence type="inferred from homology"/>
<evidence type="ECO:0000256" key="1">
    <source>
        <dbReference type="ARBA" id="ARBA00004383"/>
    </source>
</evidence>
<feature type="signal peptide" evidence="10">
    <location>
        <begin position="1"/>
        <end position="25"/>
    </location>
</feature>
<dbReference type="PROSITE" id="PS52015">
    <property type="entry name" value="TONB_CTD"/>
    <property type="match status" value="1"/>
</dbReference>
<dbReference type="Pfam" id="PF03544">
    <property type="entry name" value="TonB_C"/>
    <property type="match status" value="1"/>
</dbReference>
<feature type="chain" id="PRO_5021821948" evidence="10">
    <location>
        <begin position="26"/>
        <end position="117"/>
    </location>
</feature>
<dbReference type="EMBL" id="VKKU01000001">
    <property type="protein sequence ID" value="TSB03915.1"/>
    <property type="molecule type" value="Genomic_DNA"/>
</dbReference>
<name>A0A553WGU3_9SPHN</name>